<reference evidence="1" key="2">
    <citation type="submission" date="2019-06" db="EMBL/GenBank/DDBJ databases">
        <title>Genomics analysis of Aphanomyces spp. identifies a new class of oomycete effector associated with host adaptation.</title>
        <authorList>
            <person name="Gaulin E."/>
        </authorList>
    </citation>
    <scope>NUCLEOTIDE SEQUENCE</scope>
    <source>
        <strain evidence="1">CBS 578.67</strain>
    </source>
</reference>
<dbReference type="AlphaFoldDB" id="A0A485K6B4"/>
<evidence type="ECO:0000313" key="1">
    <source>
        <dbReference type="EMBL" id="KAF0718152.1"/>
    </source>
</evidence>
<dbReference type="EMBL" id="VJMH01000176">
    <property type="protein sequence ID" value="KAF0718152.1"/>
    <property type="molecule type" value="Genomic_DNA"/>
</dbReference>
<name>A0A485K6B4_9STRA</name>
<organism evidence="2 3">
    <name type="scientific">Aphanomyces stellatus</name>
    <dbReference type="NCBI Taxonomy" id="120398"/>
    <lineage>
        <taxon>Eukaryota</taxon>
        <taxon>Sar</taxon>
        <taxon>Stramenopiles</taxon>
        <taxon>Oomycota</taxon>
        <taxon>Saprolegniomycetes</taxon>
        <taxon>Saprolegniales</taxon>
        <taxon>Verrucalvaceae</taxon>
        <taxon>Aphanomyces</taxon>
    </lineage>
</organism>
<evidence type="ECO:0000313" key="2">
    <source>
        <dbReference type="EMBL" id="VFT79070.1"/>
    </source>
</evidence>
<evidence type="ECO:0000313" key="3">
    <source>
        <dbReference type="Proteomes" id="UP000332933"/>
    </source>
</evidence>
<gene>
    <name evidence="2" type="primary">Aste57867_1863</name>
    <name evidence="1" type="ORF">As57867_001861</name>
    <name evidence="2" type="ORF">ASTE57867_1863</name>
</gene>
<reference evidence="2 3" key="1">
    <citation type="submission" date="2019-03" db="EMBL/GenBank/DDBJ databases">
        <authorList>
            <person name="Gaulin E."/>
            <person name="Dumas B."/>
        </authorList>
    </citation>
    <scope>NUCLEOTIDE SEQUENCE [LARGE SCALE GENOMIC DNA]</scope>
    <source>
        <strain evidence="2">CBS 568.67</strain>
    </source>
</reference>
<proteinExistence type="predicted"/>
<keyword evidence="3" id="KW-1185">Reference proteome</keyword>
<sequence>MPPPPWWRRVWHAQTWRRVAACVATLYVLEITASSATRQMLAGTTDAPQRSNVYNSALVLRLVSTLIASPSPWDTSTFPGSHTQIVYVDVYATTHKLVLVPTSCAQEASTTDYLFDSAYLYP</sequence>
<accession>A0A485K6B4</accession>
<protein>
    <submittedName>
        <fullName evidence="2">Aste57867_1863 protein</fullName>
    </submittedName>
</protein>
<dbReference type="EMBL" id="CAADRA010000176">
    <property type="protein sequence ID" value="VFT79070.1"/>
    <property type="molecule type" value="Genomic_DNA"/>
</dbReference>
<dbReference type="Proteomes" id="UP000332933">
    <property type="component" value="Unassembled WGS sequence"/>
</dbReference>